<dbReference type="Pfam" id="PF02517">
    <property type="entry name" value="Rce1-like"/>
    <property type="match status" value="1"/>
</dbReference>
<sequence length="228" mass="24945">MPLASLMFVAPLLVFYELGVLLLGPEAIRNGAEVWLRQILYTIGLGQYFFLPTLTVGILLAAHYLSRRPWYVRSATLWGMLVESLFLAGCLRVLLGLQAIAFQQLAQHGLMATGINIWSRSLAERAVAFVGAGVYEELVFRLIILNLVVGMARVFHPTPTAAMFSGVVVSSLIFAAAHHVGAFGEPFELFTFLFRFVAGIFFALLFVHRGFGIVAGAHAAYDLLVGLV</sequence>
<keyword evidence="4" id="KW-1185">Reference proteome</keyword>
<dbReference type="KEGG" id="ttf:THTE_3345"/>
<evidence type="ECO:0000313" key="4">
    <source>
        <dbReference type="Proteomes" id="UP000215086"/>
    </source>
</evidence>
<evidence type="ECO:0000259" key="2">
    <source>
        <dbReference type="Pfam" id="PF02517"/>
    </source>
</evidence>
<accession>A0A286RJ13</accession>
<keyword evidence="1" id="KW-0812">Transmembrane</keyword>
<reference evidence="3 4" key="1">
    <citation type="journal article" name="Front. Microbiol.">
        <title>Sugar Metabolism of the First Thermophilic Planctomycete Thermogutta terrifontis: Comparative Genomic and Transcriptomic Approaches.</title>
        <authorList>
            <person name="Elcheninov A.G."/>
            <person name="Menzel P."/>
            <person name="Gudbergsdottir S.R."/>
            <person name="Slesarev A.I."/>
            <person name="Kadnikov V.V."/>
            <person name="Krogh A."/>
            <person name="Bonch-Osmolovskaya E.A."/>
            <person name="Peng X."/>
            <person name="Kublanov I.V."/>
        </authorList>
    </citation>
    <scope>NUCLEOTIDE SEQUENCE [LARGE SCALE GENOMIC DNA]</scope>
    <source>
        <strain evidence="3 4">R1</strain>
    </source>
</reference>
<gene>
    <name evidence="3" type="ORF">THTE_3345</name>
</gene>
<evidence type="ECO:0000313" key="3">
    <source>
        <dbReference type="EMBL" id="ASV75947.1"/>
    </source>
</evidence>
<dbReference type="Proteomes" id="UP000215086">
    <property type="component" value="Chromosome"/>
</dbReference>
<dbReference type="GO" id="GO:0080120">
    <property type="term" value="P:CAAX-box protein maturation"/>
    <property type="evidence" value="ECO:0007669"/>
    <property type="project" value="UniProtKB-ARBA"/>
</dbReference>
<protein>
    <recommendedName>
        <fullName evidence="2">CAAX prenyl protease 2/Lysostaphin resistance protein A-like domain-containing protein</fullName>
    </recommendedName>
</protein>
<dbReference type="EMBL" id="CP018477">
    <property type="protein sequence ID" value="ASV75947.1"/>
    <property type="molecule type" value="Genomic_DNA"/>
</dbReference>
<feature type="transmembrane region" description="Helical" evidence="1">
    <location>
        <begin position="126"/>
        <end position="149"/>
    </location>
</feature>
<dbReference type="InterPro" id="IPR003675">
    <property type="entry name" value="Rce1/LyrA-like_dom"/>
</dbReference>
<keyword evidence="1" id="KW-1133">Transmembrane helix</keyword>
<evidence type="ECO:0000256" key="1">
    <source>
        <dbReference type="SAM" id="Phobius"/>
    </source>
</evidence>
<keyword evidence="1" id="KW-0472">Membrane</keyword>
<feature type="transmembrane region" description="Helical" evidence="1">
    <location>
        <begin position="77"/>
        <end position="106"/>
    </location>
</feature>
<organism evidence="3 4">
    <name type="scientific">Thermogutta terrifontis</name>
    <dbReference type="NCBI Taxonomy" id="1331910"/>
    <lineage>
        <taxon>Bacteria</taxon>
        <taxon>Pseudomonadati</taxon>
        <taxon>Planctomycetota</taxon>
        <taxon>Planctomycetia</taxon>
        <taxon>Pirellulales</taxon>
        <taxon>Thermoguttaceae</taxon>
        <taxon>Thermogutta</taxon>
    </lineage>
</organism>
<feature type="domain" description="CAAX prenyl protease 2/Lysostaphin resistance protein A-like" evidence="2">
    <location>
        <begin position="124"/>
        <end position="223"/>
    </location>
</feature>
<feature type="transmembrane region" description="Helical" evidence="1">
    <location>
        <begin position="189"/>
        <end position="207"/>
    </location>
</feature>
<dbReference type="AlphaFoldDB" id="A0A286RJ13"/>
<feature type="transmembrane region" description="Helical" evidence="1">
    <location>
        <begin position="161"/>
        <end position="183"/>
    </location>
</feature>
<feature type="transmembrane region" description="Helical" evidence="1">
    <location>
        <begin position="39"/>
        <end position="65"/>
    </location>
</feature>
<proteinExistence type="predicted"/>
<name>A0A286RJ13_9BACT</name>
<dbReference type="GO" id="GO:0004175">
    <property type="term" value="F:endopeptidase activity"/>
    <property type="evidence" value="ECO:0007669"/>
    <property type="project" value="UniProtKB-ARBA"/>
</dbReference>